<dbReference type="InterPro" id="IPR047655">
    <property type="entry name" value="Transpos_IS630-like"/>
</dbReference>
<name>A0ABW5E815_9BACT</name>
<dbReference type="SUPFAM" id="SSF46689">
    <property type="entry name" value="Homeodomain-like"/>
    <property type="match status" value="1"/>
</dbReference>
<gene>
    <name evidence="2" type="ORF">ACFSQZ_13265</name>
</gene>
<dbReference type="EMBL" id="JBHUJC010000042">
    <property type="protein sequence ID" value="MFD2277443.1"/>
    <property type="molecule type" value="Genomic_DNA"/>
</dbReference>
<keyword evidence="3" id="KW-1185">Reference proteome</keyword>
<dbReference type="InterPro" id="IPR038717">
    <property type="entry name" value="Tc1-like_DDE_dom"/>
</dbReference>
<dbReference type="InterPro" id="IPR009057">
    <property type="entry name" value="Homeodomain-like_sf"/>
</dbReference>
<dbReference type="InterPro" id="IPR036397">
    <property type="entry name" value="RNaseH_sf"/>
</dbReference>
<proteinExistence type="predicted"/>
<dbReference type="Pfam" id="PF13358">
    <property type="entry name" value="DDE_3"/>
    <property type="match status" value="1"/>
</dbReference>
<dbReference type="Proteomes" id="UP001597297">
    <property type="component" value="Unassembled WGS sequence"/>
</dbReference>
<dbReference type="Gene3D" id="3.30.420.10">
    <property type="entry name" value="Ribonuclease H-like superfamily/Ribonuclease H"/>
    <property type="match status" value="1"/>
</dbReference>
<sequence>MGRTRKKIDMLGESPKLLERLKNQKPGWQRERMIALKLVLAGESTQSTADTLGRSQATVQVWINKFRAGGLEGLLDKRKGNGPQSRLTPEMEAAMIEELKKGRWRTGRDAWNWLKENFDIGDLKEATIYKYLGKCEGRLKATRPYNPKKDQAAEDKFRVTLADKMEALNIDPAKNVRLWVYDEMRYGLHPLTRKMWCLKGVRAVAPSRRRYLNGYLYGALEVGGSSSSEFLFTPTLNKQWDSCFLQQISNSSPDDVHVVIGDGAGFHHRDADSELPPNVKIITLPAYCPELNPAEKLWDIIKDGICNIDWPDLRALEDTITERIQPYWEDSNRVVSLIGKGYLLSELNATASESFRRYNY</sequence>
<reference evidence="3" key="1">
    <citation type="journal article" date="2019" name="Int. J. Syst. Evol. Microbiol.">
        <title>The Global Catalogue of Microorganisms (GCM) 10K type strain sequencing project: providing services to taxonomists for standard genome sequencing and annotation.</title>
        <authorList>
            <consortium name="The Broad Institute Genomics Platform"/>
            <consortium name="The Broad Institute Genome Sequencing Center for Infectious Disease"/>
            <person name="Wu L."/>
            <person name="Ma J."/>
        </authorList>
    </citation>
    <scope>NUCLEOTIDE SEQUENCE [LARGE SCALE GENOMIC DNA]</scope>
    <source>
        <strain evidence="3">JCM 16545</strain>
    </source>
</reference>
<evidence type="ECO:0000259" key="1">
    <source>
        <dbReference type="Pfam" id="PF13358"/>
    </source>
</evidence>
<comment type="caution">
    <text evidence="2">The sequence shown here is derived from an EMBL/GenBank/DDBJ whole genome shotgun (WGS) entry which is preliminary data.</text>
</comment>
<dbReference type="RefSeq" id="WP_377093364.1">
    <property type="nucleotide sequence ID" value="NZ_JBHSJM010000001.1"/>
</dbReference>
<accession>A0ABW5E815</accession>
<dbReference type="Pfam" id="PF13565">
    <property type="entry name" value="HTH_32"/>
    <property type="match status" value="1"/>
</dbReference>
<evidence type="ECO:0000313" key="3">
    <source>
        <dbReference type="Proteomes" id="UP001597297"/>
    </source>
</evidence>
<dbReference type="NCBIfam" id="NF033545">
    <property type="entry name" value="transpos_IS630"/>
    <property type="match status" value="1"/>
</dbReference>
<protein>
    <submittedName>
        <fullName evidence="2">IS630 family transposase</fullName>
    </submittedName>
</protein>
<evidence type="ECO:0000313" key="2">
    <source>
        <dbReference type="EMBL" id="MFD2277443.1"/>
    </source>
</evidence>
<organism evidence="2 3">
    <name type="scientific">Rubritalea spongiae</name>
    <dbReference type="NCBI Taxonomy" id="430797"/>
    <lineage>
        <taxon>Bacteria</taxon>
        <taxon>Pseudomonadati</taxon>
        <taxon>Verrucomicrobiota</taxon>
        <taxon>Verrucomicrobiia</taxon>
        <taxon>Verrucomicrobiales</taxon>
        <taxon>Rubritaleaceae</taxon>
        <taxon>Rubritalea</taxon>
    </lineage>
</organism>
<feature type="domain" description="Tc1-like transposase DDE" evidence="1">
    <location>
        <begin position="177"/>
        <end position="316"/>
    </location>
</feature>